<evidence type="ECO:0000256" key="1">
    <source>
        <dbReference type="SAM" id="MobiDB-lite"/>
    </source>
</evidence>
<comment type="caution">
    <text evidence="2">The sequence shown here is derived from an EMBL/GenBank/DDBJ whole genome shotgun (WGS) entry which is preliminary data.</text>
</comment>
<evidence type="ECO:0000313" key="2">
    <source>
        <dbReference type="EMBL" id="KHF42448.1"/>
    </source>
</evidence>
<dbReference type="InterPro" id="IPR036894">
    <property type="entry name" value="YbaB-like_sf"/>
</dbReference>
<protein>
    <recommendedName>
        <fullName evidence="4">YbaB/EbfC DNA-binding family protein</fullName>
    </recommendedName>
</protein>
<reference evidence="2 3" key="1">
    <citation type="submission" date="2014-10" db="EMBL/GenBank/DDBJ databases">
        <title>Genome sequence of Micropolyspora internatus JCM3315.</title>
        <authorList>
            <person name="Shin S.-K."/>
            <person name="Yi H."/>
        </authorList>
    </citation>
    <scope>NUCLEOTIDE SEQUENCE [LARGE SCALE GENOMIC DNA]</scope>
    <source>
        <strain evidence="2 3">JCM 3315</strain>
    </source>
</reference>
<evidence type="ECO:0008006" key="4">
    <source>
        <dbReference type="Google" id="ProtNLM"/>
    </source>
</evidence>
<dbReference type="Gene3D" id="3.30.1310.10">
    <property type="entry name" value="Nucleoid-associated protein YbaB-like domain"/>
    <property type="match status" value="1"/>
</dbReference>
<dbReference type="Proteomes" id="UP000030848">
    <property type="component" value="Unassembled WGS sequence"/>
</dbReference>
<dbReference type="OrthoDB" id="3695284at2"/>
<gene>
    <name evidence="2" type="ORF">MINT15_26500</name>
</gene>
<dbReference type="EMBL" id="JRZE01000006">
    <property type="protein sequence ID" value="KHF42448.1"/>
    <property type="molecule type" value="Genomic_DNA"/>
</dbReference>
<feature type="compositionally biased region" description="Basic and acidic residues" evidence="1">
    <location>
        <begin position="81"/>
        <end position="91"/>
    </location>
</feature>
<feature type="region of interest" description="Disordered" evidence="1">
    <location>
        <begin position="71"/>
        <end position="111"/>
    </location>
</feature>
<dbReference type="AlphaFoldDB" id="A0A837D6M0"/>
<sequence>MSVVLAPGGRLESLTLTPNSLLLGHERLAATITETIRVAHAEAASQTQQALQPLVGGTQAMEFLREQIDTALEEDPAVASADDRHDAEAGRRGRRSHDDEDDFGGPILGRD</sequence>
<proteinExistence type="predicted"/>
<accession>A0A837D6M0</accession>
<organism evidence="2 3">
    <name type="scientific">Saccharomonospora viridis</name>
    <dbReference type="NCBI Taxonomy" id="1852"/>
    <lineage>
        <taxon>Bacteria</taxon>
        <taxon>Bacillati</taxon>
        <taxon>Actinomycetota</taxon>
        <taxon>Actinomycetes</taxon>
        <taxon>Pseudonocardiales</taxon>
        <taxon>Pseudonocardiaceae</taxon>
        <taxon>Saccharomonospora</taxon>
    </lineage>
</organism>
<name>A0A837D6M0_9PSEU</name>
<evidence type="ECO:0000313" key="3">
    <source>
        <dbReference type="Proteomes" id="UP000030848"/>
    </source>
</evidence>